<evidence type="ECO:0000256" key="8">
    <source>
        <dbReference type="ARBA" id="ARBA00023008"/>
    </source>
</evidence>
<evidence type="ECO:0000256" key="11">
    <source>
        <dbReference type="ARBA" id="ARBA00023277"/>
    </source>
</evidence>
<dbReference type="GO" id="GO:0046872">
    <property type="term" value="F:metal ion binding"/>
    <property type="evidence" value="ECO:0007669"/>
    <property type="project" value="UniProtKB-KW"/>
</dbReference>
<accession>A0AAN9V1Z0</accession>
<dbReference type="Proteomes" id="UP001320420">
    <property type="component" value="Unassembled WGS sequence"/>
</dbReference>
<dbReference type="AlphaFoldDB" id="A0AAN9V1Z0"/>
<evidence type="ECO:0000313" key="18">
    <source>
        <dbReference type="EMBL" id="KAK7757587.1"/>
    </source>
</evidence>
<keyword evidence="5 16" id="KW-0732">Signal</keyword>
<evidence type="ECO:0000256" key="9">
    <source>
        <dbReference type="ARBA" id="ARBA00023033"/>
    </source>
</evidence>
<evidence type="ECO:0000256" key="6">
    <source>
        <dbReference type="ARBA" id="ARBA00023001"/>
    </source>
</evidence>
<keyword evidence="3" id="KW-0964">Secreted</keyword>
<evidence type="ECO:0000256" key="12">
    <source>
        <dbReference type="ARBA" id="ARBA00023326"/>
    </source>
</evidence>
<gene>
    <name evidence="18" type="ORF">SLS62_000602</name>
</gene>
<evidence type="ECO:0000256" key="3">
    <source>
        <dbReference type="ARBA" id="ARBA00022525"/>
    </source>
</evidence>
<dbReference type="EMBL" id="JAKJXP020000002">
    <property type="protein sequence ID" value="KAK7757587.1"/>
    <property type="molecule type" value="Genomic_DNA"/>
</dbReference>
<feature type="signal peptide" evidence="16">
    <location>
        <begin position="1"/>
        <end position="23"/>
    </location>
</feature>
<evidence type="ECO:0000256" key="7">
    <source>
        <dbReference type="ARBA" id="ARBA00023002"/>
    </source>
</evidence>
<keyword evidence="8" id="KW-0186">Copper</keyword>
<sequence>MSPSFSTAAALLGLAASATVVLAHGHVREVVVNGKAYPGYEPWAKNKDSSQLVTWSFTTDDEGPVPVSKLGSADIICHADAKSAKAHIPVQAGDEIKVRRFNEIGGFEHPGPELHYLASCGGSTCDQVDKASLEFVKFYEKGLVKGGQPDDQVWATTEVHQHVTEVDGGYVDEFTVRLPADTPSGNYVLRHELFGLHKADRHEAEFYPQCINLEVTSNNTGSLPKGTPATELYKADDAGIDLDIWVNLKSYQIPGPVVASSLVTTSSITTKELPSHPRDFRLRN</sequence>
<organism evidence="18 19">
    <name type="scientific">Diatrype stigma</name>
    <dbReference type="NCBI Taxonomy" id="117547"/>
    <lineage>
        <taxon>Eukaryota</taxon>
        <taxon>Fungi</taxon>
        <taxon>Dikarya</taxon>
        <taxon>Ascomycota</taxon>
        <taxon>Pezizomycotina</taxon>
        <taxon>Sordariomycetes</taxon>
        <taxon>Xylariomycetidae</taxon>
        <taxon>Xylariales</taxon>
        <taxon>Diatrypaceae</taxon>
        <taxon>Diatrype</taxon>
    </lineage>
</organism>
<dbReference type="GO" id="GO:0005576">
    <property type="term" value="C:extracellular region"/>
    <property type="evidence" value="ECO:0007669"/>
    <property type="project" value="UniProtKB-SubCell"/>
</dbReference>
<feature type="domain" description="Auxiliary Activity family 9 catalytic" evidence="17">
    <location>
        <begin position="24"/>
        <end position="249"/>
    </location>
</feature>
<dbReference type="PANTHER" id="PTHR33353">
    <property type="entry name" value="PUTATIVE (AFU_ORTHOLOGUE AFUA_1G12560)-RELATED"/>
    <property type="match status" value="1"/>
</dbReference>
<evidence type="ECO:0000313" key="19">
    <source>
        <dbReference type="Proteomes" id="UP001320420"/>
    </source>
</evidence>
<evidence type="ECO:0000259" key="17">
    <source>
        <dbReference type="Pfam" id="PF03443"/>
    </source>
</evidence>
<dbReference type="Pfam" id="PF03443">
    <property type="entry name" value="AA9"/>
    <property type="match status" value="1"/>
</dbReference>
<keyword evidence="10" id="KW-1015">Disulfide bond</keyword>
<reference evidence="18 19" key="1">
    <citation type="submission" date="2024-02" db="EMBL/GenBank/DDBJ databases">
        <title>De novo assembly and annotation of 12 fungi associated with fruit tree decline syndrome in Ontario, Canada.</title>
        <authorList>
            <person name="Sulman M."/>
            <person name="Ellouze W."/>
            <person name="Ilyukhin E."/>
        </authorList>
    </citation>
    <scope>NUCLEOTIDE SEQUENCE [LARGE SCALE GENOMIC DNA]</scope>
    <source>
        <strain evidence="18 19">M11/M66-122</strain>
    </source>
</reference>
<dbReference type="GO" id="GO:0004497">
    <property type="term" value="F:monooxygenase activity"/>
    <property type="evidence" value="ECO:0007669"/>
    <property type="project" value="UniProtKB-KW"/>
</dbReference>
<dbReference type="CDD" id="cd21175">
    <property type="entry name" value="LPMO_AA9"/>
    <property type="match status" value="1"/>
</dbReference>
<evidence type="ECO:0000256" key="2">
    <source>
        <dbReference type="ARBA" id="ARBA00004613"/>
    </source>
</evidence>
<keyword evidence="11" id="KW-0119">Carbohydrate metabolism</keyword>
<evidence type="ECO:0000256" key="16">
    <source>
        <dbReference type="SAM" id="SignalP"/>
    </source>
</evidence>
<evidence type="ECO:0000256" key="1">
    <source>
        <dbReference type="ARBA" id="ARBA00001973"/>
    </source>
</evidence>
<comment type="catalytic activity">
    <reaction evidence="14">
        <text>[(1-&gt;4)-beta-D-glucosyl]n+m + reduced acceptor + O2 = 4-dehydro-beta-D-glucosyl-[(1-&gt;4)-beta-D-glucosyl]n-1 + [(1-&gt;4)-beta-D-glucosyl]m + acceptor + H2O.</text>
        <dbReference type="EC" id="1.14.99.56"/>
    </reaction>
</comment>
<protein>
    <recommendedName>
        <fullName evidence="15">lytic cellulose monooxygenase (C4-dehydrogenating)</fullName>
        <ecNumber evidence="15">1.14.99.56</ecNumber>
    </recommendedName>
</protein>
<comment type="caution">
    <text evidence="18">The sequence shown here is derived from an EMBL/GenBank/DDBJ whole genome shotgun (WGS) entry which is preliminary data.</text>
</comment>
<keyword evidence="19" id="KW-1185">Reference proteome</keyword>
<dbReference type="PANTHER" id="PTHR33353:SF36">
    <property type="entry name" value="ENDO-BETA-1,4-GLUCANASE D"/>
    <property type="match status" value="1"/>
</dbReference>
<dbReference type="GO" id="GO:0030245">
    <property type="term" value="P:cellulose catabolic process"/>
    <property type="evidence" value="ECO:0007669"/>
    <property type="project" value="UniProtKB-KW"/>
</dbReference>
<dbReference type="InterPro" id="IPR005103">
    <property type="entry name" value="AA9_LPMO"/>
</dbReference>
<proteinExistence type="inferred from homology"/>
<keyword evidence="9" id="KW-0503">Monooxygenase</keyword>
<feature type="chain" id="PRO_5043053019" description="lytic cellulose monooxygenase (C4-dehydrogenating)" evidence="16">
    <location>
        <begin position="24"/>
        <end position="284"/>
    </location>
</feature>
<comment type="similarity">
    <text evidence="13">Belongs to the polysaccharide monooxygenase AA9 family.</text>
</comment>
<dbReference type="EC" id="1.14.99.56" evidence="15"/>
<dbReference type="InterPro" id="IPR049892">
    <property type="entry name" value="AA9"/>
</dbReference>
<evidence type="ECO:0000256" key="15">
    <source>
        <dbReference type="ARBA" id="ARBA00047174"/>
    </source>
</evidence>
<evidence type="ECO:0000256" key="4">
    <source>
        <dbReference type="ARBA" id="ARBA00022723"/>
    </source>
</evidence>
<name>A0AAN9V1Z0_9PEZI</name>
<evidence type="ECO:0000256" key="13">
    <source>
        <dbReference type="ARBA" id="ARBA00044502"/>
    </source>
</evidence>
<comment type="subcellular location">
    <subcellularLocation>
        <location evidence="2">Secreted</location>
    </subcellularLocation>
</comment>
<evidence type="ECO:0000256" key="10">
    <source>
        <dbReference type="ARBA" id="ARBA00023157"/>
    </source>
</evidence>
<comment type="cofactor">
    <cofactor evidence="1">
        <name>Cu(2+)</name>
        <dbReference type="ChEBI" id="CHEBI:29036"/>
    </cofactor>
</comment>
<keyword evidence="4" id="KW-0479">Metal-binding</keyword>
<keyword evidence="7" id="KW-0560">Oxidoreductase</keyword>
<evidence type="ECO:0000256" key="5">
    <source>
        <dbReference type="ARBA" id="ARBA00022729"/>
    </source>
</evidence>
<evidence type="ECO:0000256" key="14">
    <source>
        <dbReference type="ARBA" id="ARBA00045077"/>
    </source>
</evidence>
<dbReference type="Gene3D" id="2.70.50.70">
    <property type="match status" value="1"/>
</dbReference>
<keyword evidence="6" id="KW-0136">Cellulose degradation</keyword>
<keyword evidence="12" id="KW-0624">Polysaccharide degradation</keyword>